<proteinExistence type="predicted"/>
<evidence type="ECO:0000313" key="2">
    <source>
        <dbReference type="EMBL" id="GJH30179.1"/>
    </source>
</evidence>
<feature type="domain" description="DUF3616" evidence="1">
    <location>
        <begin position="157"/>
        <end position="285"/>
    </location>
</feature>
<dbReference type="EMBL" id="BPUS01000032">
    <property type="protein sequence ID" value="GJH30179.1"/>
    <property type="molecule type" value="Genomic_DNA"/>
</dbReference>
<evidence type="ECO:0000259" key="1">
    <source>
        <dbReference type="Pfam" id="PF12275"/>
    </source>
</evidence>
<sequence>MNNREATLSRASLPRFFRLLIALTAWSFGALANQVLAEPVTTYRGICNASAGIDLGSGYFVVADDDINSLVVYSYGDPAYKGEVNLGKYLAGDDGKQKEADLEGAARIGNRIYWIASHAANDQNEPRPARQRLFATSIDTSGNVPKPLPIDAKPYTGLLNALKADDRFKVLADATYHAAETRDGLNIEGLAATDNGGLFIGFRGPLTDKNEALILELENPMATVEKGATPAFGELIRLDLGGRGVRSIERIGNEYLIVAGPYGKSTSDSPRFAIYKWNGSRKARPVHLKDIEPPDFHAEGIFEIAGKGQLYLLSDDGDDHFVCKEGKDSKKFTNDARKTFRGMAIDR</sequence>
<dbReference type="Pfam" id="PF12275">
    <property type="entry name" value="DUF3616"/>
    <property type="match status" value="1"/>
</dbReference>
<protein>
    <submittedName>
        <fullName evidence="2">DUF3616 domain-containing protein</fullName>
    </submittedName>
</protein>
<evidence type="ECO:0000313" key="3">
    <source>
        <dbReference type="Proteomes" id="UP001055111"/>
    </source>
</evidence>
<reference evidence="2" key="1">
    <citation type="submission" date="2022-09" db="EMBL/GenBank/DDBJ databases">
        <title>Isolation and characterization of 3-chlorobenzoate degrading bacteria from soils in Shizuoka.</title>
        <authorList>
            <person name="Ifat A."/>
            <person name="Ogawa N."/>
            <person name="Kimbara K."/>
            <person name="Moriuchi R."/>
            <person name="Dohra H."/>
            <person name="Shintani M."/>
        </authorList>
    </citation>
    <scope>NUCLEOTIDE SEQUENCE</scope>
    <source>
        <strain evidence="2">19CS4-2</strain>
    </source>
</reference>
<comment type="caution">
    <text evidence="2">The sequence shown here is derived from an EMBL/GenBank/DDBJ whole genome shotgun (WGS) entry which is preliminary data.</text>
</comment>
<dbReference type="Proteomes" id="UP001055111">
    <property type="component" value="Unassembled WGS sequence"/>
</dbReference>
<dbReference type="InterPro" id="IPR022060">
    <property type="entry name" value="DUF3616"/>
</dbReference>
<dbReference type="AlphaFoldDB" id="A0AA37MV65"/>
<accession>A0AA37MV65</accession>
<organism evidence="2 3">
    <name type="scientific">Caballeronia novacaledonica</name>
    <dbReference type="NCBI Taxonomy" id="1544861"/>
    <lineage>
        <taxon>Bacteria</taxon>
        <taxon>Pseudomonadati</taxon>
        <taxon>Pseudomonadota</taxon>
        <taxon>Betaproteobacteria</taxon>
        <taxon>Burkholderiales</taxon>
        <taxon>Burkholderiaceae</taxon>
        <taxon>Caballeronia</taxon>
    </lineage>
</organism>
<name>A0AA37MV65_9BURK</name>
<gene>
    <name evidence="2" type="ORF">CBA19CS42_36705</name>
</gene>